<evidence type="ECO:0000256" key="5">
    <source>
        <dbReference type="ARBA" id="ARBA00022490"/>
    </source>
</evidence>
<evidence type="ECO:0000256" key="2">
    <source>
        <dbReference type="ARBA" id="ARBA00004496"/>
    </source>
</evidence>
<proteinExistence type="inferred from homology"/>
<dbReference type="GO" id="GO:0031267">
    <property type="term" value="F:small GTPase binding"/>
    <property type="evidence" value="ECO:0007669"/>
    <property type="project" value="InterPro"/>
</dbReference>
<sequence length="1105" mass="127114">MTHTEYDTLVALEHLMDEFYVRNISNGRKHEIETQLNNFSNQKDAWKFCVYFITNTSSQYVSMYALSTIESVINRQWYSLEWDNRTQLKSTLYNFYVEQDNTTSNFIRNKLAKLIVDIARYDWPQFYPEFFSNILQLLKSDRLQLLGLILLRTTSEELMNPRPDLNSYRKEELTRLLQQYIPQVFQILISILDNLGCNLSAGNKPRHKATATPPPSPTHPSSQPNLAQQISAASFRTDPKAIIREGLATVQHLLSWSQLNQVPVQIISAIFNFTHVSSYAQDDDDMCLLAMSTLNEILYRKCVPPGSQPLFIQLYHNTVQLMKDIACSSSGRIETLSSDFMEKLSELLCLLMEQHLWRLEAEPGFSALEFLSLLFELTIRLPSLPCYLRCLAVWAAFIKQIKPQNAHRYSEALQSLIPAVLNKMQFTCNYFQLSSINDEDLDEDNETEWQLFLKTSIELIAMVAEFAPHETFNQILIPWKKSNDVYCMLQNAVNHVSLTLKLEYSETQRLHCILRDLSSLTQALARLSTLFIEQGQGYTKLSASSIDNLIIQMIESASIAKHIKYYHLKLDDSRLVDDFTEVQSQLVAALKTWCTWLFLNGERNNRYLKDLIEISLRHLQSAHEEPPKVCHAAAHLFLTVSSAVFPPSLITLPSVVDYIQLAPKIKYYSRETHQVVISACCNILVRPWGELSQLDSQKRNIWITSFFDLLTRDFRDLMQNGDFRDLMQNGDVNKMKDIVTNTLPILSNVIDYCKNYPSSSKKLLYMGLKSCIDHGLLLFPTYSRYEEISDNILTFFLNVLGVLQQQMGIDATKHAVEVFLQVAVSEQQSKNLSSLDKLLQILQLIVEAPGNSYKSFLPGILQLCLQNVYPVLICQANKQPDVIIALLRLLYSMLLYRWNYFYISQVRLGHSPGCSDTLQGPDNPQQPEQLLAVLRVFGQSLLQPDINIFKTSLNSLEDLNSKWKLYHKALFQDQLLSQFLTVLIQTLLDKTHNLLTEDILQAIYNLAAVNFSIFFSTFLHNLLTEDILQAIYNLAAVNFSIFFSTFLPNFLRNTDCLTQEQYESLQQNFKKDTDMPTFVQNLQRFVNDVSCYRTCNSSLPSGNIF</sequence>
<dbReference type="SUPFAM" id="SSF48371">
    <property type="entry name" value="ARM repeat"/>
    <property type="match status" value="1"/>
</dbReference>
<comment type="caution">
    <text evidence="10">The sequence shown here is derived from an EMBL/GenBank/DDBJ whole genome shotgun (WGS) entry which is preliminary data.</text>
</comment>
<dbReference type="AlphaFoldDB" id="A0AAW1N0J2"/>
<dbReference type="GO" id="GO:0005049">
    <property type="term" value="F:nuclear export signal receptor activity"/>
    <property type="evidence" value="ECO:0007669"/>
    <property type="project" value="InterPro"/>
</dbReference>
<reference evidence="10 11" key="1">
    <citation type="journal article" date="2024" name="BMC Genomics">
        <title>De novo assembly and annotation of Popillia japonica's genome with initial clues to its potential as an invasive pest.</title>
        <authorList>
            <person name="Cucini C."/>
            <person name="Boschi S."/>
            <person name="Funari R."/>
            <person name="Cardaioli E."/>
            <person name="Iannotti N."/>
            <person name="Marturano G."/>
            <person name="Paoli F."/>
            <person name="Bruttini M."/>
            <person name="Carapelli A."/>
            <person name="Frati F."/>
            <person name="Nardi F."/>
        </authorList>
    </citation>
    <scope>NUCLEOTIDE SEQUENCE [LARGE SCALE GENOMIC DNA]</scope>
    <source>
        <strain evidence="10">DMR45628</strain>
    </source>
</reference>
<keyword evidence="6" id="KW-0653">Protein transport</keyword>
<gene>
    <name evidence="10" type="ORF">QE152_g3989</name>
</gene>
<dbReference type="PANTHER" id="PTHR21452:SF4">
    <property type="entry name" value="EXPORTIN-6"/>
    <property type="match status" value="1"/>
</dbReference>
<dbReference type="Pfam" id="PF03810">
    <property type="entry name" value="IBN_N"/>
    <property type="match status" value="1"/>
</dbReference>
<evidence type="ECO:0000313" key="11">
    <source>
        <dbReference type="Proteomes" id="UP001458880"/>
    </source>
</evidence>
<feature type="domain" description="Importin N-terminal" evidence="9">
    <location>
        <begin position="32"/>
        <end position="98"/>
    </location>
</feature>
<evidence type="ECO:0000256" key="1">
    <source>
        <dbReference type="ARBA" id="ARBA00004123"/>
    </source>
</evidence>
<keyword evidence="5" id="KW-0963">Cytoplasm</keyword>
<evidence type="ECO:0000256" key="4">
    <source>
        <dbReference type="ARBA" id="ARBA00022448"/>
    </source>
</evidence>
<dbReference type="InterPro" id="IPR040016">
    <property type="entry name" value="XPO6"/>
</dbReference>
<evidence type="ECO:0000259" key="9">
    <source>
        <dbReference type="PROSITE" id="PS50166"/>
    </source>
</evidence>
<dbReference type="InterPro" id="IPR013598">
    <property type="entry name" value="Exportin-1/Importin-b-like"/>
</dbReference>
<dbReference type="InterPro" id="IPR001494">
    <property type="entry name" value="Importin-beta_N"/>
</dbReference>
<dbReference type="Pfam" id="PF08389">
    <property type="entry name" value="Xpo1"/>
    <property type="match status" value="1"/>
</dbReference>
<evidence type="ECO:0000313" key="10">
    <source>
        <dbReference type="EMBL" id="KAK9752798.1"/>
    </source>
</evidence>
<dbReference type="PROSITE" id="PS50166">
    <property type="entry name" value="IMPORTIN_B_NT"/>
    <property type="match status" value="1"/>
</dbReference>
<comment type="similarity">
    <text evidence="3">Belongs to the exportin family.</text>
</comment>
<keyword evidence="7" id="KW-0539">Nucleus</keyword>
<dbReference type="Gene3D" id="1.25.10.10">
    <property type="entry name" value="Leucine-rich Repeat Variant"/>
    <property type="match status" value="1"/>
</dbReference>
<dbReference type="InterPro" id="IPR011989">
    <property type="entry name" value="ARM-like"/>
</dbReference>
<feature type="region of interest" description="Disordered" evidence="8">
    <location>
        <begin position="203"/>
        <end position="227"/>
    </location>
</feature>
<name>A0AAW1N0J2_POPJA</name>
<evidence type="ECO:0000256" key="8">
    <source>
        <dbReference type="SAM" id="MobiDB-lite"/>
    </source>
</evidence>
<dbReference type="PANTHER" id="PTHR21452">
    <property type="entry name" value="EXPORTIN-6"/>
    <property type="match status" value="1"/>
</dbReference>
<evidence type="ECO:0000256" key="7">
    <source>
        <dbReference type="ARBA" id="ARBA00023242"/>
    </source>
</evidence>
<dbReference type="Proteomes" id="UP001458880">
    <property type="component" value="Unassembled WGS sequence"/>
</dbReference>
<dbReference type="GO" id="GO:0006611">
    <property type="term" value="P:protein export from nucleus"/>
    <property type="evidence" value="ECO:0007669"/>
    <property type="project" value="InterPro"/>
</dbReference>
<keyword evidence="11" id="KW-1185">Reference proteome</keyword>
<keyword evidence="4" id="KW-0813">Transport</keyword>
<evidence type="ECO:0000256" key="6">
    <source>
        <dbReference type="ARBA" id="ARBA00022927"/>
    </source>
</evidence>
<dbReference type="GO" id="GO:0005634">
    <property type="term" value="C:nucleus"/>
    <property type="evidence" value="ECO:0007669"/>
    <property type="project" value="UniProtKB-SubCell"/>
</dbReference>
<protein>
    <submittedName>
        <fullName evidence="10">Exportin 1-like protein</fullName>
    </submittedName>
</protein>
<dbReference type="InterPro" id="IPR016024">
    <property type="entry name" value="ARM-type_fold"/>
</dbReference>
<evidence type="ECO:0000256" key="3">
    <source>
        <dbReference type="ARBA" id="ARBA00009466"/>
    </source>
</evidence>
<accession>A0AAW1N0J2</accession>
<organism evidence="10 11">
    <name type="scientific">Popillia japonica</name>
    <name type="common">Japanese beetle</name>
    <dbReference type="NCBI Taxonomy" id="7064"/>
    <lineage>
        <taxon>Eukaryota</taxon>
        <taxon>Metazoa</taxon>
        <taxon>Ecdysozoa</taxon>
        <taxon>Arthropoda</taxon>
        <taxon>Hexapoda</taxon>
        <taxon>Insecta</taxon>
        <taxon>Pterygota</taxon>
        <taxon>Neoptera</taxon>
        <taxon>Endopterygota</taxon>
        <taxon>Coleoptera</taxon>
        <taxon>Polyphaga</taxon>
        <taxon>Scarabaeiformia</taxon>
        <taxon>Scarabaeidae</taxon>
        <taxon>Rutelinae</taxon>
        <taxon>Popillia</taxon>
    </lineage>
</organism>
<dbReference type="GO" id="GO:0005737">
    <property type="term" value="C:cytoplasm"/>
    <property type="evidence" value="ECO:0007669"/>
    <property type="project" value="UniProtKB-SubCell"/>
</dbReference>
<dbReference type="SMART" id="SM00913">
    <property type="entry name" value="IBN_N"/>
    <property type="match status" value="1"/>
</dbReference>
<dbReference type="EMBL" id="JASPKY010000018">
    <property type="protein sequence ID" value="KAK9752798.1"/>
    <property type="molecule type" value="Genomic_DNA"/>
</dbReference>
<comment type="subcellular location">
    <subcellularLocation>
        <location evidence="2">Cytoplasm</location>
    </subcellularLocation>
    <subcellularLocation>
        <location evidence="1">Nucleus</location>
    </subcellularLocation>
</comment>